<evidence type="ECO:0000259" key="3">
    <source>
        <dbReference type="Pfam" id="PF13257"/>
    </source>
</evidence>
<feature type="region of interest" description="Disordered" evidence="2">
    <location>
        <begin position="337"/>
        <end position="453"/>
    </location>
</feature>
<dbReference type="Pfam" id="PF13257">
    <property type="entry name" value="DUF4048"/>
    <property type="match status" value="1"/>
</dbReference>
<gene>
    <name evidence="4" type="ORF">L873DRAFT_177713</name>
</gene>
<proteinExistence type="predicted"/>
<dbReference type="OrthoDB" id="4097086at2759"/>
<feature type="coiled-coil region" evidence="1">
    <location>
        <begin position="128"/>
        <end position="155"/>
    </location>
</feature>
<evidence type="ECO:0000313" key="4">
    <source>
        <dbReference type="EMBL" id="RPB03593.1"/>
    </source>
</evidence>
<evidence type="ECO:0000256" key="2">
    <source>
        <dbReference type="SAM" id="MobiDB-lite"/>
    </source>
</evidence>
<feature type="compositionally biased region" description="Polar residues" evidence="2">
    <location>
        <begin position="413"/>
        <end position="429"/>
    </location>
</feature>
<dbReference type="InterPro" id="IPR025122">
    <property type="entry name" value="DUF4048"/>
</dbReference>
<feature type="compositionally biased region" description="Low complexity" evidence="2">
    <location>
        <begin position="243"/>
        <end position="256"/>
    </location>
</feature>
<feature type="domain" description="DUF4048" evidence="3">
    <location>
        <begin position="222"/>
        <end position="403"/>
    </location>
</feature>
<feature type="compositionally biased region" description="Low complexity" evidence="2">
    <location>
        <begin position="28"/>
        <end position="44"/>
    </location>
</feature>
<evidence type="ECO:0000256" key="1">
    <source>
        <dbReference type="SAM" id="Coils"/>
    </source>
</evidence>
<feature type="compositionally biased region" description="Polar residues" evidence="2">
    <location>
        <begin position="369"/>
        <end position="379"/>
    </location>
</feature>
<feature type="region of interest" description="Disordered" evidence="2">
    <location>
        <begin position="1"/>
        <end position="72"/>
    </location>
</feature>
<name>A0A3N4JZW8_9PEZI</name>
<keyword evidence="5" id="KW-1185">Reference proteome</keyword>
<feature type="region of interest" description="Disordered" evidence="2">
    <location>
        <begin position="477"/>
        <end position="515"/>
    </location>
</feature>
<sequence>MEDIASMHNLESTECSLEAPKATTNQTSSSSSSSSQDSPKPSSPLQRSNSPNSSPRTLQHTRSSSIATSVPTRKRLSLSFPILPANSNLSPRNVSPVTNSPPGYTFQTSTPGIEDITPDDPMAFLTALAAQERRVLELKEELGKAETELGKMKRQWAVHEATRKFHDVATPIGRLRPLDTSTTCDDRERIISPTREQYNARKATLNSLNGTGTRKVLPSQRHQRTLSLLSTDRSVYKQPFAQPSDLSDDSPASDKPPSVRRSQTFAQTSTPHSSSASATSRPLSMNDFPRSAGQKGQEALLRTGKQMAEDFKEGLWTFIEDLRQATVGDEGIHSSVNQTGIRASTNTPQDPNNLSTTNPSKPLNKKSSRASLRSITPQKMSRENSRTPSTATKEMEIEKLIDFSPTDEDQKSSSRWSTTSTALSEGTGATTPLSRSSTPRTSTSSTTSNNPLWSSVINTTQFSLKKTATALITSVEKSLAPLPNETATTGYYAPGKDAGHLRSRSGSPGVKNKKA</sequence>
<feature type="region of interest" description="Disordered" evidence="2">
    <location>
        <begin position="239"/>
        <end position="299"/>
    </location>
</feature>
<feature type="compositionally biased region" description="Polar residues" evidence="2">
    <location>
        <begin position="45"/>
        <end position="71"/>
    </location>
</feature>
<accession>A0A3N4JZW8</accession>
<feature type="compositionally biased region" description="Low complexity" evidence="2">
    <location>
        <begin position="266"/>
        <end position="280"/>
    </location>
</feature>
<evidence type="ECO:0000313" key="5">
    <source>
        <dbReference type="Proteomes" id="UP000276215"/>
    </source>
</evidence>
<feature type="compositionally biased region" description="Polar residues" evidence="2">
    <location>
        <begin position="337"/>
        <end position="361"/>
    </location>
</feature>
<protein>
    <recommendedName>
        <fullName evidence="3">DUF4048 domain-containing protein</fullName>
    </recommendedName>
</protein>
<reference evidence="4 5" key="1">
    <citation type="journal article" date="2018" name="Nat. Ecol. Evol.">
        <title>Pezizomycetes genomes reveal the molecular basis of ectomycorrhizal truffle lifestyle.</title>
        <authorList>
            <person name="Murat C."/>
            <person name="Payen T."/>
            <person name="Noel B."/>
            <person name="Kuo A."/>
            <person name="Morin E."/>
            <person name="Chen J."/>
            <person name="Kohler A."/>
            <person name="Krizsan K."/>
            <person name="Balestrini R."/>
            <person name="Da Silva C."/>
            <person name="Montanini B."/>
            <person name="Hainaut M."/>
            <person name="Levati E."/>
            <person name="Barry K.W."/>
            <person name="Belfiori B."/>
            <person name="Cichocki N."/>
            <person name="Clum A."/>
            <person name="Dockter R.B."/>
            <person name="Fauchery L."/>
            <person name="Guy J."/>
            <person name="Iotti M."/>
            <person name="Le Tacon F."/>
            <person name="Lindquist E.A."/>
            <person name="Lipzen A."/>
            <person name="Malagnac F."/>
            <person name="Mello A."/>
            <person name="Molinier V."/>
            <person name="Miyauchi S."/>
            <person name="Poulain J."/>
            <person name="Riccioni C."/>
            <person name="Rubini A."/>
            <person name="Sitrit Y."/>
            <person name="Splivallo R."/>
            <person name="Traeger S."/>
            <person name="Wang M."/>
            <person name="Zifcakova L."/>
            <person name="Wipf D."/>
            <person name="Zambonelli A."/>
            <person name="Paolocci F."/>
            <person name="Nowrousian M."/>
            <person name="Ottonello S."/>
            <person name="Baldrian P."/>
            <person name="Spatafora J.W."/>
            <person name="Henrissat B."/>
            <person name="Nagy L.G."/>
            <person name="Aury J.M."/>
            <person name="Wincker P."/>
            <person name="Grigoriev I.V."/>
            <person name="Bonfante P."/>
            <person name="Martin F.M."/>
        </authorList>
    </citation>
    <scope>NUCLEOTIDE SEQUENCE [LARGE SCALE GENOMIC DNA]</scope>
    <source>
        <strain evidence="4 5">120613-1</strain>
    </source>
</reference>
<feature type="compositionally biased region" description="Low complexity" evidence="2">
    <location>
        <begin position="430"/>
        <end position="453"/>
    </location>
</feature>
<organism evidence="4 5">
    <name type="scientific">Choiromyces venosus 120613-1</name>
    <dbReference type="NCBI Taxonomy" id="1336337"/>
    <lineage>
        <taxon>Eukaryota</taxon>
        <taxon>Fungi</taxon>
        <taxon>Dikarya</taxon>
        <taxon>Ascomycota</taxon>
        <taxon>Pezizomycotina</taxon>
        <taxon>Pezizomycetes</taxon>
        <taxon>Pezizales</taxon>
        <taxon>Tuberaceae</taxon>
        <taxon>Choiromyces</taxon>
    </lineage>
</organism>
<dbReference type="EMBL" id="ML120362">
    <property type="protein sequence ID" value="RPB03593.1"/>
    <property type="molecule type" value="Genomic_DNA"/>
</dbReference>
<dbReference type="Proteomes" id="UP000276215">
    <property type="component" value="Unassembled WGS sequence"/>
</dbReference>
<keyword evidence="1" id="KW-0175">Coiled coil</keyword>
<dbReference type="AlphaFoldDB" id="A0A3N4JZW8"/>
<feature type="region of interest" description="Disordered" evidence="2">
    <location>
        <begin position="203"/>
        <end position="222"/>
    </location>
</feature>